<gene>
    <name evidence="1" type="ordered locus">Nmag_1902</name>
</gene>
<organism evidence="1 2">
    <name type="scientific">Natrialba magadii (strain ATCC 43099 / DSM 3394 / CCM 3739 / CIP 104546 / IAM 13178 / JCM 8861 / NBRC 102185 / NCIMB 2190 / MS3)</name>
    <name type="common">Natronobacterium magadii</name>
    <dbReference type="NCBI Taxonomy" id="547559"/>
    <lineage>
        <taxon>Archaea</taxon>
        <taxon>Methanobacteriati</taxon>
        <taxon>Methanobacteriota</taxon>
        <taxon>Stenosarchaea group</taxon>
        <taxon>Halobacteria</taxon>
        <taxon>Halobacteriales</taxon>
        <taxon>Natrialbaceae</taxon>
        <taxon>Natrialba</taxon>
    </lineage>
</organism>
<dbReference type="GeneID" id="41351067"/>
<accession>D3SV65</accession>
<sequence>MERQEFIACSTPEIIVAICVDESSGPSENEEDTSSDSEELIELQHSWKFCSPTFAQMKSRWLSS</sequence>
<dbReference type="EMBL" id="CP001932">
    <property type="protein sequence ID" value="ADD05473.1"/>
    <property type="molecule type" value="Genomic_DNA"/>
</dbReference>
<proteinExistence type="predicted"/>
<dbReference type="KEGG" id="nmg:Nmag_1902"/>
<keyword evidence="2" id="KW-1185">Reference proteome</keyword>
<reference evidence="2" key="1">
    <citation type="submission" date="2010-02" db="EMBL/GenBank/DDBJ databases">
        <title>Complete sequence of chromosome of Natrialba magadii ATCC 43099.</title>
        <authorList>
            <consortium name="US DOE Joint Genome Institute"/>
            <person name="Lucas S."/>
            <person name="Copeland A."/>
            <person name="Lapidus A."/>
            <person name="Cheng J.-F."/>
            <person name="Bruce D."/>
            <person name="Goodwin L."/>
            <person name="Pitluck S."/>
            <person name="Davenport K."/>
            <person name="Saunders E."/>
            <person name="Detter J.C."/>
            <person name="Han C."/>
            <person name="Tapia R."/>
            <person name="Land M."/>
            <person name="Hauser L."/>
            <person name="Kyrpides N."/>
            <person name="Mikhailova N."/>
            <person name="De Castro R.E."/>
            <person name="Maupin-Furlow J.A."/>
            <person name="Woyke T."/>
        </authorList>
    </citation>
    <scope>NUCLEOTIDE SEQUENCE [LARGE SCALE GENOMIC DNA]</scope>
    <source>
        <strain evidence="2">ATCC 43099 / DSM 3394 / CCM 3739 / CIP 104546 / IAM 13178 / JCM 8861 / NBRC 102185 / NCIMB 2190 / MS3</strain>
    </source>
</reference>
<dbReference type="HOGENOM" id="CLU_2857182_0_0_2"/>
<protein>
    <submittedName>
        <fullName evidence="1">Uncharacterized protein</fullName>
    </submittedName>
</protein>
<reference evidence="1 2" key="2">
    <citation type="journal article" date="2012" name="BMC Genomics">
        <title>A comparative genomics perspective on the genetic content of the alkaliphilic haloarchaeon Natrialba magadii ATCC 43099T.</title>
        <authorList>
            <person name="Siddaramappa S."/>
            <person name="Challacombe J.F."/>
            <person name="Decastro R.E."/>
            <person name="Pfeiffer F."/>
            <person name="Sastre D.E."/>
            <person name="Gimenez M.I."/>
            <person name="Paggi R.A."/>
            <person name="Detter J.C."/>
            <person name="Davenport K.W."/>
            <person name="Goodwin L.A."/>
            <person name="Kyrpides N."/>
            <person name="Tapia R."/>
            <person name="Pitluck S."/>
            <person name="Lucas S."/>
            <person name="Woyke T."/>
            <person name="Maupin-Furlow J.A."/>
        </authorList>
    </citation>
    <scope>NUCLEOTIDE SEQUENCE [LARGE SCALE GENOMIC DNA]</scope>
    <source>
        <strain evidence="2">ATCC 43099 / DSM 3394 / CCM 3739 / CIP 104546 / IAM 13178 / JCM 8861 / NBRC 102185 / NCIMB 2190 / MS3</strain>
    </source>
</reference>
<dbReference type="AlphaFoldDB" id="D3SV65"/>
<dbReference type="RefSeq" id="WP_012996599.1">
    <property type="nucleotide sequence ID" value="NC_013922.1"/>
</dbReference>
<name>D3SV65_NATMM</name>
<dbReference type="STRING" id="547559.Nmag_1902"/>
<evidence type="ECO:0000313" key="1">
    <source>
        <dbReference type="EMBL" id="ADD05473.1"/>
    </source>
</evidence>
<evidence type="ECO:0000313" key="2">
    <source>
        <dbReference type="Proteomes" id="UP000001879"/>
    </source>
</evidence>
<dbReference type="Proteomes" id="UP000001879">
    <property type="component" value="Chromosome"/>
</dbReference>
<dbReference type="PaxDb" id="547559-Nmag_1902"/>